<sequence>MVMLSNGFGNGQVAEWQTHSTQNRAPKRRVGSTPTLATQTPCEFLAGCFHFHRHPTNDAPVSNNNPRRAMIHTAGALHFNDRLITYFPVTIATRAGDPGESSNSTRYGA</sequence>
<proteinExistence type="predicted"/>
<accession>A0A6C2YQ43</accession>
<evidence type="ECO:0000256" key="1">
    <source>
        <dbReference type="SAM" id="MobiDB-lite"/>
    </source>
</evidence>
<organism evidence="2">
    <name type="scientific">Tuwongella immobilis</name>
    <dbReference type="NCBI Taxonomy" id="692036"/>
    <lineage>
        <taxon>Bacteria</taxon>
        <taxon>Pseudomonadati</taxon>
        <taxon>Planctomycetota</taxon>
        <taxon>Planctomycetia</taxon>
        <taxon>Gemmatales</taxon>
        <taxon>Gemmataceae</taxon>
        <taxon>Tuwongella</taxon>
    </lineage>
</organism>
<feature type="compositionally biased region" description="Polar residues" evidence="1">
    <location>
        <begin position="15"/>
        <end position="24"/>
    </location>
</feature>
<keyword evidence="3" id="KW-1185">Reference proteome</keyword>
<feature type="region of interest" description="Disordered" evidence="1">
    <location>
        <begin position="14"/>
        <end position="34"/>
    </location>
</feature>
<dbReference type="EMBL" id="LR586016">
    <property type="protein sequence ID" value="VIP03514.1"/>
    <property type="molecule type" value="Genomic_DNA"/>
</dbReference>
<dbReference type="Proteomes" id="UP000464378">
    <property type="component" value="Chromosome"/>
</dbReference>
<evidence type="ECO:0000313" key="2">
    <source>
        <dbReference type="EMBL" id="VIP03514.1"/>
    </source>
</evidence>
<dbReference type="AlphaFoldDB" id="A0A6C2YQ43"/>
<gene>
    <name evidence="2" type="ORF">GMBLW1_04460</name>
</gene>
<reference evidence="2" key="1">
    <citation type="submission" date="2019-04" db="EMBL/GenBank/DDBJ databases">
        <authorList>
            <consortium name="Science for Life Laboratories"/>
        </authorList>
    </citation>
    <scope>NUCLEOTIDE SEQUENCE</scope>
    <source>
        <strain evidence="2">MBLW1</strain>
    </source>
</reference>
<name>A0A6C2YQ43_9BACT</name>
<dbReference type="KEGG" id="tim:GMBLW1_04460"/>
<dbReference type="EMBL" id="LR593887">
    <property type="protein sequence ID" value="VTS04396.1"/>
    <property type="molecule type" value="Genomic_DNA"/>
</dbReference>
<dbReference type="InParanoid" id="A0A6C2YQ43"/>
<protein>
    <submittedName>
        <fullName evidence="2">Uncharacterized protein</fullName>
    </submittedName>
</protein>
<evidence type="ECO:0000313" key="3">
    <source>
        <dbReference type="Proteomes" id="UP000464378"/>
    </source>
</evidence>